<dbReference type="eggNOG" id="COG3440">
    <property type="taxonomic scope" value="Bacteria"/>
</dbReference>
<dbReference type="InterPro" id="IPR003615">
    <property type="entry name" value="HNH_nuc"/>
</dbReference>
<dbReference type="Pfam" id="PF13391">
    <property type="entry name" value="HNH_2"/>
    <property type="match status" value="1"/>
</dbReference>
<name>A0A062U597_9PROT</name>
<comment type="caution">
    <text evidence="2">The sequence shown here is derived from an EMBL/GenBank/DDBJ whole genome shotgun (WGS) entry which is preliminary data.</text>
</comment>
<accession>A0A062U597</accession>
<dbReference type="EMBL" id="AWFB01000015">
    <property type="protein sequence ID" value="RAN33972.1"/>
    <property type="molecule type" value="Genomic_DNA"/>
</dbReference>
<evidence type="ECO:0000259" key="1">
    <source>
        <dbReference type="Pfam" id="PF13391"/>
    </source>
</evidence>
<proteinExistence type="predicted"/>
<dbReference type="AlphaFoldDB" id="A0A062U597"/>
<keyword evidence="3" id="KW-1185">Reference proteome</keyword>
<dbReference type="Proteomes" id="UP000249123">
    <property type="component" value="Unassembled WGS sequence"/>
</dbReference>
<evidence type="ECO:0000313" key="2">
    <source>
        <dbReference type="EMBL" id="RAN33972.1"/>
    </source>
</evidence>
<protein>
    <recommendedName>
        <fullName evidence="1">HNH nuclease domain-containing protein</fullName>
    </recommendedName>
</protein>
<dbReference type="RefSeq" id="WP_034825936.1">
    <property type="nucleotide sequence ID" value="NZ_AWFA01000015.1"/>
</dbReference>
<evidence type="ECO:0000313" key="3">
    <source>
        <dbReference type="Proteomes" id="UP000249123"/>
    </source>
</evidence>
<reference evidence="2 3" key="1">
    <citation type="submission" date="2013-04" db="EMBL/GenBank/DDBJ databases">
        <title>Hyphomonas sp. T24B3 Genome Sequencing.</title>
        <authorList>
            <person name="Lai Q."/>
            <person name="Shao Z."/>
        </authorList>
    </citation>
    <scope>NUCLEOTIDE SEQUENCE [LARGE SCALE GENOMIC DNA]</scope>
    <source>
        <strain evidence="2 3">T24B3</strain>
    </source>
</reference>
<dbReference type="OrthoDB" id="7181882at2"/>
<feature type="domain" description="HNH nuclease" evidence="1">
    <location>
        <begin position="195"/>
        <end position="248"/>
    </location>
</feature>
<gene>
    <name evidence="2" type="ORF">HY3_11770</name>
</gene>
<sequence>MAKGVFLHRPGSIYDDLPHERYHFPARYLRTVEQTVGDWIVYNELRGGKGSSGYNAIAKVTHVLPDPNQEGLFFAYMEHGSYLGFEKFVPYRDGTKFMESRLATGTNKPTGYAQSAVREISDEDFYRICYKGNPLNEELPRFDEDDEDLPHDGFREGPAPFVFGEERERFQQIITRPVRKKIFRNAVIHAYDKRCAFTGMQFINGKGRAEVQAAHIKPVEHDGPDHIQNGIALSGTIHWMFDRGLITLSDNYDIQVSRQVNDADRVWSMMSPTRKASVPADPKQRPHPAFLEWHRKECFKH</sequence>
<organism evidence="2 3">
    <name type="scientific">Hyphomonas pacifica</name>
    <dbReference type="NCBI Taxonomy" id="1280941"/>
    <lineage>
        <taxon>Bacteria</taxon>
        <taxon>Pseudomonadati</taxon>
        <taxon>Pseudomonadota</taxon>
        <taxon>Alphaproteobacteria</taxon>
        <taxon>Hyphomonadales</taxon>
        <taxon>Hyphomonadaceae</taxon>
        <taxon>Hyphomonas</taxon>
    </lineage>
</organism>
<accession>A0A328JWH9</accession>